<dbReference type="Gene3D" id="3.40.640.10">
    <property type="entry name" value="Type I PLP-dependent aspartate aminotransferase-like (Major domain)"/>
    <property type="match status" value="1"/>
</dbReference>
<evidence type="ECO:0000313" key="4">
    <source>
        <dbReference type="Proteomes" id="UP000053467"/>
    </source>
</evidence>
<reference evidence="4" key="1">
    <citation type="journal article" date="2015" name="MBio">
        <title>Genome-Resolved Metagenomic Analysis Reveals Roles for Candidate Phyla and Other Microbial Community Members in Biogeochemical Transformations in Oil Reservoirs.</title>
        <authorList>
            <person name="Hu P."/>
            <person name="Tom L."/>
            <person name="Singh A."/>
            <person name="Thomas B.C."/>
            <person name="Baker B.J."/>
            <person name="Piceno Y.M."/>
            <person name="Andersen G.L."/>
            <person name="Banfield J.F."/>
        </authorList>
    </citation>
    <scope>NUCLEOTIDE SEQUENCE [LARGE SCALE GENOMIC DNA]</scope>
</reference>
<dbReference type="Gene3D" id="3.90.1150.10">
    <property type="entry name" value="Aspartate Aminotransferase, domain 1"/>
    <property type="match status" value="1"/>
</dbReference>
<feature type="domain" description="Aminotransferase class V" evidence="2">
    <location>
        <begin position="52"/>
        <end position="332"/>
    </location>
</feature>
<keyword evidence="1" id="KW-0663">Pyridoxal phosphate</keyword>
<gene>
    <name evidence="3" type="ORF">XE03_0107</name>
</gene>
<evidence type="ECO:0000256" key="1">
    <source>
        <dbReference type="ARBA" id="ARBA00022898"/>
    </source>
</evidence>
<dbReference type="GO" id="GO:0016829">
    <property type="term" value="F:lyase activity"/>
    <property type="evidence" value="ECO:0007669"/>
    <property type="project" value="UniProtKB-KW"/>
</dbReference>
<dbReference type="PANTHER" id="PTHR43586:SF8">
    <property type="entry name" value="CYSTEINE DESULFURASE 1, CHLOROPLASTIC"/>
    <property type="match status" value="1"/>
</dbReference>
<dbReference type="AlphaFoldDB" id="A0A101I338"/>
<protein>
    <submittedName>
        <fullName evidence="3">Selenocysteine lyase</fullName>
    </submittedName>
</protein>
<organism evidence="3 4">
    <name type="scientific">candidate division TA06 bacterium 34_109</name>
    <dbReference type="NCBI Taxonomy" id="1635277"/>
    <lineage>
        <taxon>Bacteria</taxon>
        <taxon>Bacteria division TA06</taxon>
    </lineage>
</organism>
<proteinExistence type="predicted"/>
<dbReference type="SUPFAM" id="SSF53383">
    <property type="entry name" value="PLP-dependent transferases"/>
    <property type="match status" value="1"/>
</dbReference>
<accession>A0A101I338</accession>
<dbReference type="InterPro" id="IPR015422">
    <property type="entry name" value="PyrdxlP-dep_Trfase_small"/>
</dbReference>
<sequence>MKDFSTYFNPREVLYFNSASSGIPTKESVSKAQKLLEQLSFEGDVPLETYFSTIENCRKEIAKLINCKQNSIGLVQNTTSSVHIIKNGFSEIKKIIVYGKGFPCTLVPFQKDDRYSVEVITKNPNNLDRELSKYKKCLVFVDLVDYLTGEMVDLNVLLEIVHSRNSLIAVDAIQAAGSVPIDLEKTPVDFLFAGASKWLLGPQGIGFLYMDEQHIDRVVKRNCGWLSLDYKNFDSFENLPDYRINGSGIESGTRNFLGITMMGENLKFLNSIGKEEIYSHNLEGIKNIGHMLENFGFLSQNLIEIKTPIISFKTKKTKNFFNYLIEKNVRVSFRDGMVRFAFHIFNNENEIFRLKEIMDRFSF</sequence>
<dbReference type="Proteomes" id="UP000053467">
    <property type="component" value="Unassembled WGS sequence"/>
</dbReference>
<dbReference type="InterPro" id="IPR015421">
    <property type="entry name" value="PyrdxlP-dep_Trfase_major"/>
</dbReference>
<keyword evidence="3" id="KW-0456">Lyase</keyword>
<comment type="caution">
    <text evidence="3">The sequence shown here is derived from an EMBL/GenBank/DDBJ whole genome shotgun (WGS) entry which is preliminary data.</text>
</comment>
<dbReference type="InterPro" id="IPR000192">
    <property type="entry name" value="Aminotrans_V_dom"/>
</dbReference>
<dbReference type="Pfam" id="PF00266">
    <property type="entry name" value="Aminotran_5"/>
    <property type="match status" value="1"/>
</dbReference>
<evidence type="ECO:0000259" key="2">
    <source>
        <dbReference type="Pfam" id="PF00266"/>
    </source>
</evidence>
<dbReference type="PANTHER" id="PTHR43586">
    <property type="entry name" value="CYSTEINE DESULFURASE"/>
    <property type="match status" value="1"/>
</dbReference>
<dbReference type="InterPro" id="IPR015424">
    <property type="entry name" value="PyrdxlP-dep_Trfase"/>
</dbReference>
<evidence type="ECO:0000313" key="3">
    <source>
        <dbReference type="EMBL" id="KUK88101.1"/>
    </source>
</evidence>
<dbReference type="EMBL" id="LGGX01000001">
    <property type="protein sequence ID" value="KUK88101.1"/>
    <property type="molecule type" value="Genomic_DNA"/>
</dbReference>
<name>A0A101I338_UNCT6</name>